<dbReference type="EMBL" id="QGLF01000007">
    <property type="protein sequence ID" value="PWR18039.1"/>
    <property type="molecule type" value="Genomic_DNA"/>
</dbReference>
<reference evidence="2" key="1">
    <citation type="submission" date="2018-05" db="EMBL/GenBank/DDBJ databases">
        <title>Zavarzinia sp. HR-AS.</title>
        <authorList>
            <person name="Lee Y."/>
            <person name="Jeon C.O."/>
        </authorList>
    </citation>
    <scope>NUCLEOTIDE SEQUENCE [LARGE SCALE GENOMIC DNA]</scope>
    <source>
        <strain evidence="2">DSM 1231</strain>
    </source>
</reference>
<keyword evidence="2" id="KW-1185">Reference proteome</keyword>
<accession>A0A317DTN7</accession>
<sequence length="126" mass="12989">MRPLALFPAYRHMLSAMDACLRFLGPTFRRLLALVLVCALGAAVADIAPPAQAAPEHCAGDAAAKPERPDCCLGALCLMHCALPLPPGAAVAEVRPAAFLAFEVPAADPAAGLLPPPPLPPPRVRA</sequence>
<evidence type="ECO:0008006" key="3">
    <source>
        <dbReference type="Google" id="ProtNLM"/>
    </source>
</evidence>
<dbReference type="Proteomes" id="UP000246077">
    <property type="component" value="Unassembled WGS sequence"/>
</dbReference>
<comment type="caution">
    <text evidence="1">The sequence shown here is derived from an EMBL/GenBank/DDBJ whole genome shotgun (WGS) entry which is preliminary data.</text>
</comment>
<evidence type="ECO:0000313" key="1">
    <source>
        <dbReference type="EMBL" id="PWR18039.1"/>
    </source>
</evidence>
<dbReference type="AlphaFoldDB" id="A0A317DTN7"/>
<evidence type="ECO:0000313" key="2">
    <source>
        <dbReference type="Proteomes" id="UP000246077"/>
    </source>
</evidence>
<proteinExistence type="predicted"/>
<organism evidence="1 2">
    <name type="scientific">Zavarzinia compransoris</name>
    <dbReference type="NCBI Taxonomy" id="1264899"/>
    <lineage>
        <taxon>Bacteria</taxon>
        <taxon>Pseudomonadati</taxon>
        <taxon>Pseudomonadota</taxon>
        <taxon>Alphaproteobacteria</taxon>
        <taxon>Rhodospirillales</taxon>
        <taxon>Zavarziniaceae</taxon>
        <taxon>Zavarzinia</taxon>
    </lineage>
</organism>
<name>A0A317DTN7_9PROT</name>
<protein>
    <recommendedName>
        <fullName evidence="3">DUF2946 domain-containing protein</fullName>
    </recommendedName>
</protein>
<gene>
    <name evidence="1" type="ORF">DKG75_21115</name>
</gene>